<protein>
    <submittedName>
        <fullName evidence="1">Uncharacterized protein</fullName>
    </submittedName>
</protein>
<feature type="non-terminal residue" evidence="1">
    <location>
        <position position="1"/>
    </location>
</feature>
<accession>A0A5W8MQN8</accession>
<reference evidence="1" key="1">
    <citation type="submission" date="2018-07" db="EMBL/GenBank/DDBJ databases">
        <authorList>
            <person name="Ashton P.M."/>
            <person name="Dallman T."/>
            <person name="Nair S."/>
            <person name="De Pinna E."/>
            <person name="Peters T."/>
            <person name="Grant K."/>
        </authorList>
    </citation>
    <scope>NUCLEOTIDE SEQUENCE</scope>
    <source>
        <strain evidence="1">357772</strain>
    </source>
</reference>
<dbReference type="EMBL" id="AAHNFW010000198">
    <property type="protein sequence ID" value="EBY1555972.1"/>
    <property type="molecule type" value="Genomic_DNA"/>
</dbReference>
<dbReference type="AlphaFoldDB" id="A0A5W8MQN8"/>
<feature type="non-terminal residue" evidence="1">
    <location>
        <position position="137"/>
    </location>
</feature>
<name>A0A5W8MQN8_SALET</name>
<evidence type="ECO:0000313" key="1">
    <source>
        <dbReference type="EMBL" id="EBY1555972.1"/>
    </source>
</evidence>
<organism evidence="1">
    <name type="scientific">Salmonella enterica subsp. enterica serovar Hofit</name>
    <dbReference type="NCBI Taxonomy" id="2564537"/>
    <lineage>
        <taxon>Bacteria</taxon>
        <taxon>Pseudomonadati</taxon>
        <taxon>Pseudomonadota</taxon>
        <taxon>Gammaproteobacteria</taxon>
        <taxon>Enterobacterales</taxon>
        <taxon>Enterobacteriaceae</taxon>
        <taxon>Salmonella</taxon>
    </lineage>
</organism>
<gene>
    <name evidence="1" type="ORF">DU055_24310</name>
</gene>
<sequence>EAQVTVDIPKLTVYVAPLYARANDRFDATSRGTDANVAVYHATCQSFTGTIGSPKIVLENGTAYTYAYNRTSDMATTPLPGSQSVPSDYNYEPAQRFVQKDWPAGGDALHTSATLTRSGVVCSEKPPGWGHGGWCGS</sequence>
<comment type="caution">
    <text evidence="1">The sequence shown here is derived from an EMBL/GenBank/DDBJ whole genome shotgun (WGS) entry which is preliminary data.</text>
</comment>
<proteinExistence type="predicted"/>